<name>A0ABQ0J3J2_9MOLU</name>
<evidence type="ECO:0000313" key="2">
    <source>
        <dbReference type="Proteomes" id="UP000028900"/>
    </source>
</evidence>
<dbReference type="EMBL" id="BBIY01000060">
    <property type="protein sequence ID" value="GAK74181.1"/>
    <property type="molecule type" value="Genomic_DNA"/>
</dbReference>
<keyword evidence="2" id="KW-1185">Reference proteome</keyword>
<dbReference type="RefSeq" id="WP_172642363.1">
    <property type="nucleotide sequence ID" value="NZ_BBIY01000060.1"/>
</dbReference>
<comment type="caution">
    <text evidence="1">The sequence shown here is derived from an EMBL/GenBank/DDBJ whole genome shotgun (WGS) entry which is preliminary data.</text>
</comment>
<gene>
    <name evidence="1" type="primary">glnP</name>
    <name evidence="1" type="ORF">OYV_06700</name>
</gene>
<proteinExistence type="predicted"/>
<protein>
    <submittedName>
        <fullName evidence="1">ABC-type amino acid ABC transporter, permease component</fullName>
    </submittedName>
</protein>
<reference evidence="2" key="1">
    <citation type="journal article" date="2014" name="Genome Announc.">
        <title>Draft Genome Sequence of ''Candidatus Phytoplasma asteris'' Strain OY-V, an Unculturable Plant-Pathogenic Bacterium.</title>
        <authorList>
            <person name="Kakizawa S."/>
            <person name="Makino A."/>
            <person name="Ishii Y."/>
            <person name="Tamaki H."/>
            <person name="Kamagata Y."/>
        </authorList>
    </citation>
    <scope>NUCLEOTIDE SEQUENCE [LARGE SCALE GENOMIC DNA]</scope>
    <source>
        <strain evidence="2">OY-V</strain>
    </source>
</reference>
<reference evidence="1 2" key="2">
    <citation type="journal article" date="2014" name="Genome Announc.">
        <title>Draft Genome Sequence of 'Candidatus Phytoplasma asteris' Strain OY-V, an Unculturable Plant-Pathogenic Bacterium.</title>
        <authorList>
            <person name="Kakizawa S."/>
            <person name="Makino A."/>
            <person name="Ishii Y."/>
            <person name="Tamaki H."/>
            <person name="Kamagata Y."/>
        </authorList>
    </citation>
    <scope>NUCLEOTIDE SEQUENCE [LARGE SCALE GENOMIC DNA]</scope>
    <source>
        <strain evidence="1 2">OY-V</strain>
    </source>
</reference>
<dbReference type="Proteomes" id="UP000028900">
    <property type="component" value="Unassembled WGS sequence"/>
</dbReference>
<evidence type="ECO:0000313" key="1">
    <source>
        <dbReference type="EMBL" id="GAK74181.1"/>
    </source>
</evidence>
<organism evidence="1 2">
    <name type="scientific">'Chrysanthemum coronarium' phytoplasma</name>
    <dbReference type="NCBI Taxonomy" id="1520703"/>
    <lineage>
        <taxon>Bacteria</taxon>
        <taxon>Bacillati</taxon>
        <taxon>Mycoplasmatota</taxon>
        <taxon>Mollicutes</taxon>
        <taxon>Acholeplasmatales</taxon>
        <taxon>Acholeplasmataceae</taxon>
        <taxon>Candidatus Phytoplasma</taxon>
        <taxon>16SrI (Aster yellows group)</taxon>
    </lineage>
</organism>
<sequence>MARWACASDNNLAFFNMNSKNLSHSACPQGLGMFLPKKMKKIEEYQIYKKR</sequence>
<accession>A0ABQ0J3J2</accession>